<dbReference type="InterPro" id="IPR007110">
    <property type="entry name" value="Ig-like_dom"/>
</dbReference>
<dbReference type="InterPro" id="IPR036179">
    <property type="entry name" value="Ig-like_dom_sf"/>
</dbReference>
<reference evidence="2" key="2">
    <citation type="submission" date="2025-08" db="UniProtKB">
        <authorList>
            <consortium name="Ensembl"/>
        </authorList>
    </citation>
    <scope>IDENTIFICATION</scope>
</reference>
<proteinExistence type="predicted"/>
<evidence type="ECO:0000313" key="2">
    <source>
        <dbReference type="Ensembl" id="ENSENLP00000000458.1"/>
    </source>
</evidence>
<protein>
    <recommendedName>
        <fullName evidence="1">Ig-like domain-containing protein</fullName>
    </recommendedName>
</protein>
<dbReference type="PROSITE" id="PS50835">
    <property type="entry name" value="IG_LIKE"/>
    <property type="match status" value="1"/>
</dbReference>
<sequence>SGQVSSICALEGLSVALHCNDKPRTSNNKWYTLNCNGNKITSISARGRPAKYNMSENSQPTLTIQNLRENDAKHYCCFDGDDPEVCKKSAIHLKITGDTYLFIHRVKYFSTMISLSEACRV</sequence>
<evidence type="ECO:0000313" key="3">
    <source>
        <dbReference type="Proteomes" id="UP000472264"/>
    </source>
</evidence>
<accession>A0A665T2H3</accession>
<feature type="domain" description="Ig-like" evidence="1">
    <location>
        <begin position="1"/>
        <end position="77"/>
    </location>
</feature>
<evidence type="ECO:0000259" key="1">
    <source>
        <dbReference type="PROSITE" id="PS50835"/>
    </source>
</evidence>
<keyword evidence="3" id="KW-1185">Reference proteome</keyword>
<dbReference type="Gene3D" id="2.60.40.10">
    <property type="entry name" value="Immunoglobulins"/>
    <property type="match status" value="1"/>
</dbReference>
<dbReference type="InParanoid" id="A0A665T2H3"/>
<reference evidence="2" key="3">
    <citation type="submission" date="2025-09" db="UniProtKB">
        <authorList>
            <consortium name="Ensembl"/>
        </authorList>
    </citation>
    <scope>IDENTIFICATION</scope>
</reference>
<organism evidence="2 3">
    <name type="scientific">Echeneis naucrates</name>
    <name type="common">Live sharksucker</name>
    <dbReference type="NCBI Taxonomy" id="173247"/>
    <lineage>
        <taxon>Eukaryota</taxon>
        <taxon>Metazoa</taxon>
        <taxon>Chordata</taxon>
        <taxon>Craniata</taxon>
        <taxon>Vertebrata</taxon>
        <taxon>Euteleostomi</taxon>
        <taxon>Actinopterygii</taxon>
        <taxon>Neopterygii</taxon>
        <taxon>Teleostei</taxon>
        <taxon>Neoteleostei</taxon>
        <taxon>Acanthomorphata</taxon>
        <taxon>Carangaria</taxon>
        <taxon>Carangiformes</taxon>
        <taxon>Echeneidae</taxon>
        <taxon>Echeneis</taxon>
    </lineage>
</organism>
<name>A0A665T2H3_ECHNA</name>
<dbReference type="Proteomes" id="UP000472264">
    <property type="component" value="Chromosome 1"/>
</dbReference>
<dbReference type="InterPro" id="IPR013783">
    <property type="entry name" value="Ig-like_fold"/>
</dbReference>
<reference evidence="2" key="1">
    <citation type="submission" date="2021-04" db="EMBL/GenBank/DDBJ databases">
        <authorList>
            <consortium name="Wellcome Sanger Institute Data Sharing"/>
        </authorList>
    </citation>
    <scope>NUCLEOTIDE SEQUENCE [LARGE SCALE GENOMIC DNA]</scope>
</reference>
<dbReference type="Ensembl" id="ENSENLT00000000543.1">
    <property type="protein sequence ID" value="ENSENLP00000000458.1"/>
    <property type="gene ID" value="ENSENLG00000000346.1"/>
</dbReference>
<dbReference type="SUPFAM" id="SSF48726">
    <property type="entry name" value="Immunoglobulin"/>
    <property type="match status" value="1"/>
</dbReference>
<dbReference type="AlphaFoldDB" id="A0A665T2H3"/>
<dbReference type="OMA" id="RENDAKH"/>